<comment type="cofactor">
    <cofactor evidence="2">
        <name>Mg(2+)</name>
        <dbReference type="ChEBI" id="CHEBI:18420"/>
    </cofactor>
</comment>
<keyword evidence="4" id="KW-1185">Reference proteome</keyword>
<dbReference type="PANTHER" id="PTHR35201:SF4">
    <property type="entry name" value="BETA-PINACENE SYNTHASE-RELATED"/>
    <property type="match status" value="1"/>
</dbReference>
<dbReference type="GO" id="GO:0010333">
    <property type="term" value="F:terpene synthase activity"/>
    <property type="evidence" value="ECO:0007669"/>
    <property type="project" value="InterPro"/>
</dbReference>
<gene>
    <name evidence="3" type="ORF">GA0070606_2906</name>
</gene>
<evidence type="ECO:0000256" key="2">
    <source>
        <dbReference type="RuleBase" id="RU366034"/>
    </source>
</evidence>
<protein>
    <recommendedName>
        <fullName evidence="2">Terpene synthase</fullName>
        <ecNumber evidence="2">4.2.3.-</ecNumber>
    </recommendedName>
</protein>
<dbReference type="STRING" id="47855.GA0070606_2906"/>
<dbReference type="Gene3D" id="1.10.600.10">
    <property type="entry name" value="Farnesyl Diphosphate Synthase"/>
    <property type="match status" value="1"/>
</dbReference>
<dbReference type="SFLD" id="SFLDG01020">
    <property type="entry name" value="Terpene_Cyclase_Like_2"/>
    <property type="match status" value="1"/>
</dbReference>
<sequence>MLPEAIREDADRTREEWEMTGEILWSLRSECPIPPRLSPHADRVQEWVTDDLLPGLGLPADDPTPRRLAGAGVARYAGRLYPDATEADLRVLTALFTWFFLVDDACDGPNRLGPDQIRALRAGVLSLLHDGPRLRHAGLTGPLRRLLVRAWREPRRRMPARWRQRFAEAVADHLDGTWREAVNKSAGRRPVVAEYVELRRATSAAYVSYPLVEFVTGRPLPDAVHHHPLLRRIADTGNDLLSWYNDLASLERDRATSGGHNLVLATAAEHGVPLEAAIALTAERWRASMRRFVELRAALPSFGPALDEAVTDHLDGVANAVRGTVEWTLESARYPDARAEPAALG</sequence>
<dbReference type="Pfam" id="PF19086">
    <property type="entry name" value="Terpene_syn_C_2"/>
    <property type="match status" value="1"/>
</dbReference>
<evidence type="ECO:0000256" key="1">
    <source>
        <dbReference type="ARBA" id="ARBA00023239"/>
    </source>
</evidence>
<dbReference type="EC" id="4.2.3.-" evidence="2"/>
<name>A0A1C6UWC9_9ACTN</name>
<dbReference type="InterPro" id="IPR008949">
    <property type="entry name" value="Isoprenoid_synthase_dom_sf"/>
</dbReference>
<organism evidence="3 4">
    <name type="scientific">Micromonospora citrea</name>
    <dbReference type="NCBI Taxonomy" id="47855"/>
    <lineage>
        <taxon>Bacteria</taxon>
        <taxon>Bacillati</taxon>
        <taxon>Actinomycetota</taxon>
        <taxon>Actinomycetes</taxon>
        <taxon>Micromonosporales</taxon>
        <taxon>Micromonosporaceae</taxon>
        <taxon>Micromonospora</taxon>
    </lineage>
</organism>
<keyword evidence="2" id="KW-0479">Metal-binding</keyword>
<evidence type="ECO:0000313" key="3">
    <source>
        <dbReference type="EMBL" id="SCL58281.1"/>
    </source>
</evidence>
<evidence type="ECO:0000313" key="4">
    <source>
        <dbReference type="Proteomes" id="UP000199001"/>
    </source>
</evidence>
<keyword evidence="1 2" id="KW-0456">Lyase</keyword>
<reference evidence="4" key="1">
    <citation type="submission" date="2016-06" db="EMBL/GenBank/DDBJ databases">
        <authorList>
            <person name="Varghese N."/>
            <person name="Submissions Spin"/>
        </authorList>
    </citation>
    <scope>NUCLEOTIDE SEQUENCE [LARGE SCALE GENOMIC DNA]</scope>
    <source>
        <strain evidence="4">DSM 43903</strain>
    </source>
</reference>
<dbReference type="InterPro" id="IPR034686">
    <property type="entry name" value="Terpene_cyclase-like_2"/>
</dbReference>
<keyword evidence="2" id="KW-0460">Magnesium</keyword>
<dbReference type="AlphaFoldDB" id="A0A1C6UWC9"/>
<dbReference type="EMBL" id="FMHZ01000002">
    <property type="protein sequence ID" value="SCL58281.1"/>
    <property type="molecule type" value="Genomic_DNA"/>
</dbReference>
<dbReference type="GO" id="GO:0046872">
    <property type="term" value="F:metal ion binding"/>
    <property type="evidence" value="ECO:0007669"/>
    <property type="project" value="UniProtKB-KW"/>
</dbReference>
<proteinExistence type="inferred from homology"/>
<dbReference type="SFLD" id="SFLDS00005">
    <property type="entry name" value="Isoprenoid_Synthase_Type_I"/>
    <property type="match status" value="1"/>
</dbReference>
<dbReference type="SUPFAM" id="SSF48576">
    <property type="entry name" value="Terpenoid synthases"/>
    <property type="match status" value="1"/>
</dbReference>
<comment type="similarity">
    <text evidence="2">Belongs to the terpene synthase family.</text>
</comment>
<dbReference type="Proteomes" id="UP000199001">
    <property type="component" value="Unassembled WGS sequence"/>
</dbReference>
<accession>A0A1C6UWC9</accession>
<dbReference type="PANTHER" id="PTHR35201">
    <property type="entry name" value="TERPENE SYNTHASE"/>
    <property type="match status" value="1"/>
</dbReference>